<comment type="similarity">
    <text evidence="2">Belongs to the MerT family.</text>
</comment>
<dbReference type="GO" id="GO:0046872">
    <property type="term" value="F:metal ion binding"/>
    <property type="evidence" value="ECO:0007669"/>
    <property type="project" value="UniProtKB-KW"/>
</dbReference>
<dbReference type="EMBL" id="CP000681">
    <property type="protein sequence ID" value="ABP73906.1"/>
    <property type="molecule type" value="Genomic_DNA"/>
</dbReference>
<evidence type="ECO:0000256" key="3">
    <source>
        <dbReference type="ARBA" id="ARBA00017053"/>
    </source>
</evidence>
<feature type="transmembrane region" description="Helical" evidence="15">
    <location>
        <begin position="52"/>
        <end position="69"/>
    </location>
</feature>
<sequence precursor="true">MSIKESNLPVIGGIVAAIGAGVCCAGPFVLLLLGVSGSWIGHLTMLEPYRPIFILLVLTSFGFAGWKVYRPTDMCAPGTVCAVPQVRKRRQVIFWLSALTALMLVTSNYWIVWFA</sequence>
<organism evidence="16">
    <name type="scientific">Shewanella putrefaciens (strain CN-32 / ATCC BAA-453)</name>
    <dbReference type="NCBI Taxonomy" id="319224"/>
    <lineage>
        <taxon>Bacteria</taxon>
        <taxon>Pseudomonadati</taxon>
        <taxon>Pseudomonadota</taxon>
        <taxon>Gammaproteobacteria</taxon>
        <taxon>Alteromonadales</taxon>
        <taxon>Shewanellaceae</taxon>
        <taxon>Shewanella</taxon>
    </lineage>
</organism>
<evidence type="ECO:0000256" key="4">
    <source>
        <dbReference type="ARBA" id="ARBA00022448"/>
    </source>
</evidence>
<evidence type="ECO:0000256" key="11">
    <source>
        <dbReference type="ARBA" id="ARBA00022989"/>
    </source>
</evidence>
<keyword evidence="12 15" id="KW-0472">Membrane</keyword>
<feature type="transmembrane region" description="Helical" evidence="15">
    <location>
        <begin position="12"/>
        <end position="40"/>
    </location>
</feature>
<evidence type="ECO:0000256" key="10">
    <source>
        <dbReference type="ARBA" id="ARBA00022914"/>
    </source>
</evidence>
<evidence type="ECO:0000256" key="1">
    <source>
        <dbReference type="ARBA" id="ARBA00004429"/>
    </source>
</evidence>
<evidence type="ECO:0000256" key="2">
    <source>
        <dbReference type="ARBA" id="ARBA00008224"/>
    </source>
</evidence>
<keyword evidence="11 15" id="KW-1133">Transmembrane helix</keyword>
<evidence type="ECO:0000256" key="6">
    <source>
        <dbReference type="ARBA" id="ARBA00022475"/>
    </source>
</evidence>
<evidence type="ECO:0000256" key="13">
    <source>
        <dbReference type="ARBA" id="ARBA00030934"/>
    </source>
</evidence>
<keyword evidence="4" id="KW-0813">Transport</keyword>
<protein>
    <recommendedName>
        <fullName evidence="3">Mercuric transport protein MerT</fullName>
    </recommendedName>
    <alternativeName>
        <fullName evidence="13">Mercury ion transport protein</fullName>
    </alternativeName>
</protein>
<dbReference type="Pfam" id="PF02411">
    <property type="entry name" value="MerT"/>
    <property type="match status" value="1"/>
</dbReference>
<evidence type="ECO:0000256" key="8">
    <source>
        <dbReference type="ARBA" id="ARBA00022692"/>
    </source>
</evidence>
<dbReference type="eggNOG" id="ENOG5030FUH">
    <property type="taxonomic scope" value="Bacteria"/>
</dbReference>
<evidence type="ECO:0000256" key="15">
    <source>
        <dbReference type="SAM" id="Phobius"/>
    </source>
</evidence>
<dbReference type="InterPro" id="IPR003457">
    <property type="entry name" value="Transprt_MerT"/>
</dbReference>
<gene>
    <name evidence="16" type="ordered locus">Sputcn32_0170</name>
</gene>
<name>A4Y1S3_SHEPC</name>
<evidence type="ECO:0000256" key="12">
    <source>
        <dbReference type="ARBA" id="ARBA00023136"/>
    </source>
</evidence>
<keyword evidence="8 15" id="KW-0812">Transmembrane</keyword>
<evidence type="ECO:0000256" key="9">
    <source>
        <dbReference type="ARBA" id="ARBA00022723"/>
    </source>
</evidence>
<accession>A4Y1S3</accession>
<evidence type="ECO:0000313" key="16">
    <source>
        <dbReference type="EMBL" id="ABP73906.1"/>
    </source>
</evidence>
<evidence type="ECO:0000256" key="7">
    <source>
        <dbReference type="ARBA" id="ARBA00022519"/>
    </source>
</evidence>
<dbReference type="GO" id="GO:0005886">
    <property type="term" value="C:plasma membrane"/>
    <property type="evidence" value="ECO:0007669"/>
    <property type="project" value="UniProtKB-SubCell"/>
</dbReference>
<dbReference type="Gene3D" id="1.10.287.910">
    <property type="entry name" value="bacterial mercury transporter, merf"/>
    <property type="match status" value="1"/>
</dbReference>
<keyword evidence="9" id="KW-0479">Metal-binding</keyword>
<dbReference type="GO" id="GO:0015097">
    <property type="term" value="F:mercury ion transmembrane transporter activity"/>
    <property type="evidence" value="ECO:0007669"/>
    <property type="project" value="InterPro"/>
</dbReference>
<reference evidence="16" key="1">
    <citation type="submission" date="2007-04" db="EMBL/GenBank/DDBJ databases">
        <title>Complete sequence of Shewanella putrefaciens CN-32.</title>
        <authorList>
            <consortium name="US DOE Joint Genome Institute"/>
            <person name="Copeland A."/>
            <person name="Lucas S."/>
            <person name="Lapidus A."/>
            <person name="Barry K."/>
            <person name="Detter J.C."/>
            <person name="Glavina del Rio T."/>
            <person name="Hammon N."/>
            <person name="Israni S."/>
            <person name="Dalin E."/>
            <person name="Tice H."/>
            <person name="Pitluck S."/>
            <person name="Chain P."/>
            <person name="Malfatti S."/>
            <person name="Shin M."/>
            <person name="Vergez L."/>
            <person name="Schmutz J."/>
            <person name="Larimer F."/>
            <person name="Land M."/>
            <person name="Hauser L."/>
            <person name="Kyrpides N."/>
            <person name="Mikhailova N."/>
            <person name="Romine M.F."/>
            <person name="Fredrickson J."/>
            <person name="Tiedje J."/>
            <person name="Richardson P."/>
        </authorList>
    </citation>
    <scope>NUCLEOTIDE SEQUENCE [LARGE SCALE GENOMIC DNA]</scope>
    <source>
        <strain evidence="16">CN-32</strain>
    </source>
</reference>
<proteinExistence type="inferred from homology"/>
<dbReference type="KEGG" id="spc:Sputcn32_0170"/>
<keyword evidence="5" id="KW-0475">Mercuric resistance</keyword>
<evidence type="ECO:0000256" key="14">
    <source>
        <dbReference type="ARBA" id="ARBA00045720"/>
    </source>
</evidence>
<keyword evidence="6" id="KW-1003">Cell membrane</keyword>
<comment type="function">
    <text evidence="14">Involved in mercury resistance. Probably transfers a mercuric ion from the periplasmic Hg(2+)-binding protein MerP to the cytoplasmic mercuric reductase MerA.</text>
</comment>
<feature type="transmembrane region" description="Helical" evidence="15">
    <location>
        <begin position="92"/>
        <end position="112"/>
    </location>
</feature>
<keyword evidence="10" id="KW-0476">Mercury</keyword>
<evidence type="ECO:0000256" key="5">
    <source>
        <dbReference type="ARBA" id="ARBA00022466"/>
    </source>
</evidence>
<keyword evidence="7" id="KW-0997">Cell inner membrane</keyword>
<dbReference type="AlphaFoldDB" id="A4Y1S3"/>
<comment type="subcellular location">
    <subcellularLocation>
        <location evidence="1">Cell inner membrane</location>
        <topology evidence="1">Multi-pass membrane protein</topology>
    </subcellularLocation>
</comment>
<dbReference type="HOGENOM" id="CLU_151729_0_0_6"/>
<dbReference type="STRING" id="319224.Sputcn32_0170"/>